<comment type="caution">
    <text evidence="2">The sequence shown here is derived from an EMBL/GenBank/DDBJ whole genome shotgun (WGS) entry which is preliminary data.</text>
</comment>
<keyword evidence="1" id="KW-0472">Membrane</keyword>
<evidence type="ECO:0000256" key="1">
    <source>
        <dbReference type="SAM" id="Phobius"/>
    </source>
</evidence>
<dbReference type="Proteomes" id="UP000077349">
    <property type="component" value="Unassembled WGS sequence"/>
</dbReference>
<name>A0A177G3U4_9PROT</name>
<dbReference type="PATRIC" id="fig|178901.16.peg.4105"/>
<organism evidence="2 3">
    <name type="scientific">Acetobacter malorum</name>
    <dbReference type="NCBI Taxonomy" id="178901"/>
    <lineage>
        <taxon>Bacteria</taxon>
        <taxon>Pseudomonadati</taxon>
        <taxon>Pseudomonadota</taxon>
        <taxon>Alphaproteobacteria</taxon>
        <taxon>Acetobacterales</taxon>
        <taxon>Acetobacteraceae</taxon>
        <taxon>Acetobacter</taxon>
    </lineage>
</organism>
<dbReference type="AlphaFoldDB" id="A0A177G3U4"/>
<keyword evidence="1" id="KW-0812">Transmembrane</keyword>
<keyword evidence="1" id="KW-1133">Transmembrane helix</keyword>
<evidence type="ECO:0000313" key="2">
    <source>
        <dbReference type="EMBL" id="OAG75038.1"/>
    </source>
</evidence>
<sequence length="85" mass="8927">MVGCELFYTALQFCGVFMISLRPVAVKCTGVLLLCASLCLDILHADNAAFAAVFWILGLGFAVIVAALVQTGRKMAGQGGKGARF</sequence>
<evidence type="ECO:0000313" key="3">
    <source>
        <dbReference type="Proteomes" id="UP000077349"/>
    </source>
</evidence>
<gene>
    <name evidence="2" type="ORF">Amal_03796</name>
</gene>
<accession>A0A177G3U4</accession>
<feature type="transmembrane region" description="Helical" evidence="1">
    <location>
        <begin position="24"/>
        <end position="43"/>
    </location>
</feature>
<reference evidence="2 3" key="1">
    <citation type="submission" date="2016-03" db="EMBL/GenBank/DDBJ databases">
        <title>Draft genome sequence of Acetobacter malorum CECT 7742, a strain isolated from strawberry vinegar.</title>
        <authorList>
            <person name="Sainz F."/>
            <person name="Mas A."/>
            <person name="Torija M.J."/>
        </authorList>
    </citation>
    <scope>NUCLEOTIDE SEQUENCE [LARGE SCALE GENOMIC DNA]</scope>
    <source>
        <strain evidence="2 3">CECT 7742</strain>
    </source>
</reference>
<feature type="transmembrane region" description="Helical" evidence="1">
    <location>
        <begin position="49"/>
        <end position="69"/>
    </location>
</feature>
<protein>
    <submittedName>
        <fullName evidence="2">Uncharacterized protein</fullName>
    </submittedName>
</protein>
<proteinExistence type="predicted"/>
<dbReference type="EMBL" id="LVHD01000160">
    <property type="protein sequence ID" value="OAG75038.1"/>
    <property type="molecule type" value="Genomic_DNA"/>
</dbReference>